<dbReference type="InterPro" id="IPR020396">
    <property type="entry name" value="NADH_UbQ_OxRdtase_CS"/>
</dbReference>
<sequence length="218" mass="24529">MTDVMTKAEKSLGTLGRAIQKAGGKAVTGWSVAFGELTVEVRRDDIVAVLTRLRDQFEFQQLTDLAGVDYPERVERFDVVYHLLSLTKNLRLRARVTTDERAPVPSITGVYPAADWFEREAFDMYGMLFSGHPDLRRLLTDYGFQGYPLRKDFPMTGYVEVRYDEAQKRVVYEPVKLAQEFRNFDFLSPWEGAEYAASVLPGDEKAIGSAGKPSGGKA</sequence>
<feature type="domain" description="NADH:ubiquinone oxidoreductase 30kDa subunit" evidence="6">
    <location>
        <begin position="39"/>
        <end position="158"/>
    </location>
</feature>
<dbReference type="EC" id="7.1.1.-" evidence="3"/>
<accession>A0A8E0NCB8</accession>
<dbReference type="InterPro" id="IPR001268">
    <property type="entry name" value="NADH_UbQ_OxRdtase_30kDa_su"/>
</dbReference>
<dbReference type="PANTHER" id="PTHR10884:SF14">
    <property type="entry name" value="NADH DEHYDROGENASE [UBIQUINONE] IRON-SULFUR PROTEIN 3, MITOCHONDRIAL"/>
    <property type="match status" value="1"/>
</dbReference>
<dbReference type="GO" id="GO:0050136">
    <property type="term" value="F:NADH dehydrogenase (quinone) (non-electrogenic) activity"/>
    <property type="evidence" value="ECO:0007669"/>
    <property type="project" value="UniProtKB-UniRule"/>
</dbReference>
<dbReference type="RefSeq" id="WP_021697825.1">
    <property type="nucleotide sequence ID" value="NZ_BATC01000037.1"/>
</dbReference>
<keyword evidence="8" id="KW-1185">Reference proteome</keyword>
<comment type="subunit">
    <text evidence="3">NDH-1 is composed of 14 different subunits. Subunits NuoB, C, D, E, F, and G constitute the peripheral sector of the complex.</text>
</comment>
<comment type="similarity">
    <text evidence="1 3 4">Belongs to the complex I 30 kDa subunit family.</text>
</comment>
<evidence type="ECO:0000259" key="6">
    <source>
        <dbReference type="Pfam" id="PF00329"/>
    </source>
</evidence>
<evidence type="ECO:0000256" key="1">
    <source>
        <dbReference type="ARBA" id="ARBA00007569"/>
    </source>
</evidence>
<dbReference type="PROSITE" id="PS00542">
    <property type="entry name" value="COMPLEX1_30K"/>
    <property type="match status" value="1"/>
</dbReference>
<evidence type="ECO:0000256" key="5">
    <source>
        <dbReference type="RuleBase" id="RU003582"/>
    </source>
</evidence>
<keyword evidence="3 4" id="KW-1278">Translocase</keyword>
<dbReference type="HAMAP" id="MF_01357">
    <property type="entry name" value="NDH1_NuoC"/>
    <property type="match status" value="1"/>
</dbReference>
<dbReference type="InterPro" id="IPR037232">
    <property type="entry name" value="NADH_quin_OxRdtase_su_C/D-like"/>
</dbReference>
<dbReference type="NCBIfam" id="NF004730">
    <property type="entry name" value="PRK06074.1-1"/>
    <property type="match status" value="1"/>
</dbReference>
<comment type="caution">
    <text evidence="7">The sequence shown here is derived from an EMBL/GenBank/DDBJ whole genome shotgun (WGS) entry which is preliminary data.</text>
</comment>
<keyword evidence="3 5" id="KW-0874">Quinone</keyword>
<gene>
    <name evidence="3" type="primary">nuoC</name>
    <name evidence="7" type="ORF">MBEBAB_1981</name>
</gene>
<comment type="subcellular location">
    <subcellularLocation>
        <location evidence="3">Cell membrane</location>
        <topology evidence="3">Peripheral membrane protein</topology>
        <orientation evidence="3">Cytoplasmic side</orientation>
    </subcellularLocation>
</comment>
<dbReference type="NCBIfam" id="NF004733">
    <property type="entry name" value="PRK06074.1-5"/>
    <property type="match status" value="1"/>
</dbReference>
<evidence type="ECO:0000256" key="2">
    <source>
        <dbReference type="ARBA" id="ARBA00022448"/>
    </source>
</evidence>
<keyword evidence="2 3" id="KW-0813">Transport</keyword>
<name>A0A8E0NCB8_9CAUL</name>
<comment type="catalytic activity">
    <reaction evidence="3 5">
        <text>a quinone + NADH + 5 H(+)(in) = a quinol + NAD(+) + 4 H(+)(out)</text>
        <dbReference type="Rhea" id="RHEA:57888"/>
        <dbReference type="ChEBI" id="CHEBI:15378"/>
        <dbReference type="ChEBI" id="CHEBI:24646"/>
        <dbReference type="ChEBI" id="CHEBI:57540"/>
        <dbReference type="ChEBI" id="CHEBI:57945"/>
        <dbReference type="ChEBI" id="CHEBI:132124"/>
    </reaction>
</comment>
<evidence type="ECO:0000256" key="4">
    <source>
        <dbReference type="RuleBase" id="RU003456"/>
    </source>
</evidence>
<dbReference type="NCBIfam" id="TIGR01961">
    <property type="entry name" value="NuoC_fam"/>
    <property type="match status" value="1"/>
</dbReference>
<protein>
    <recommendedName>
        <fullName evidence="3">NADH-quinone oxidoreductase subunit C</fullName>
        <ecNumber evidence="3">7.1.1.-</ecNumber>
    </recommendedName>
    <alternativeName>
        <fullName evidence="3">NADH dehydrogenase I subunit C</fullName>
    </alternativeName>
    <alternativeName>
        <fullName evidence="3">NDH-1 subunit C</fullName>
    </alternativeName>
</protein>
<keyword evidence="3" id="KW-0472">Membrane</keyword>
<dbReference type="Pfam" id="PF00329">
    <property type="entry name" value="Complex1_30kDa"/>
    <property type="match status" value="1"/>
</dbReference>
<comment type="function">
    <text evidence="3">NDH-1 shuttles electrons from NADH, via FMN and iron-sulfur (Fe-S) centers, to quinones in the respiratory chain. The immediate electron acceptor for the enzyme in this species is believed to be ubiquinone. Couples the redox reaction to proton translocation (for every two electrons transferred, four hydrogen ions are translocated across the cytoplasmic membrane), and thus conserves the redox energy in a proton gradient.</text>
</comment>
<proteinExistence type="inferred from homology"/>
<dbReference type="AlphaFoldDB" id="A0A8E0NCB8"/>
<dbReference type="InterPro" id="IPR010218">
    <property type="entry name" value="NADH_DH_suC"/>
</dbReference>
<dbReference type="EMBL" id="BATC01000037">
    <property type="protein sequence ID" value="GAD59731.1"/>
    <property type="molecule type" value="Genomic_DNA"/>
</dbReference>
<dbReference type="Gene3D" id="3.30.460.80">
    <property type="entry name" value="NADH:ubiquinone oxidoreductase, 30kDa subunit"/>
    <property type="match status" value="1"/>
</dbReference>
<evidence type="ECO:0000313" key="8">
    <source>
        <dbReference type="Proteomes" id="UP000016569"/>
    </source>
</evidence>
<reference evidence="8" key="1">
    <citation type="journal article" date="2013" name="Genome Announc.">
        <title>Draft Genome Sequence of the Dimorphic Prosthecate Bacterium Brevundimonas abyssalis TAR-001T.</title>
        <authorList>
            <person name="Tsubouchi T."/>
            <person name="Nishi S."/>
            <person name="Usui K."/>
            <person name="Shimane Y."/>
            <person name="Takaki Y."/>
            <person name="Maruyama T."/>
            <person name="Hatada Y."/>
        </authorList>
    </citation>
    <scope>NUCLEOTIDE SEQUENCE [LARGE SCALE GENOMIC DNA]</scope>
    <source>
        <strain evidence="8">TAR-001</strain>
    </source>
</reference>
<keyword evidence="3 7" id="KW-0830">Ubiquinone</keyword>
<keyword evidence="3" id="KW-1003">Cell membrane</keyword>
<dbReference type="SUPFAM" id="SSF143243">
    <property type="entry name" value="Nqo5-like"/>
    <property type="match status" value="1"/>
</dbReference>
<dbReference type="Proteomes" id="UP000016569">
    <property type="component" value="Unassembled WGS sequence"/>
</dbReference>
<dbReference type="OrthoDB" id="9803286at2"/>
<dbReference type="GO" id="GO:0005886">
    <property type="term" value="C:plasma membrane"/>
    <property type="evidence" value="ECO:0007669"/>
    <property type="project" value="UniProtKB-SubCell"/>
</dbReference>
<organism evidence="7 8">
    <name type="scientific">Brevundimonas abyssalis TAR-001</name>
    <dbReference type="NCBI Taxonomy" id="1391729"/>
    <lineage>
        <taxon>Bacteria</taxon>
        <taxon>Pseudomonadati</taxon>
        <taxon>Pseudomonadota</taxon>
        <taxon>Alphaproteobacteria</taxon>
        <taxon>Caulobacterales</taxon>
        <taxon>Caulobacteraceae</taxon>
        <taxon>Brevundimonas</taxon>
    </lineage>
</organism>
<evidence type="ECO:0000256" key="3">
    <source>
        <dbReference type="HAMAP-Rule" id="MF_01357"/>
    </source>
</evidence>
<dbReference type="GO" id="GO:0008137">
    <property type="term" value="F:NADH dehydrogenase (ubiquinone) activity"/>
    <property type="evidence" value="ECO:0007669"/>
    <property type="project" value="InterPro"/>
</dbReference>
<dbReference type="PANTHER" id="PTHR10884">
    <property type="entry name" value="NADH DEHYDROGENASE UBIQUINONE IRON-SULFUR PROTEIN 3"/>
    <property type="match status" value="1"/>
</dbReference>
<keyword evidence="3 4" id="KW-0520">NAD</keyword>
<evidence type="ECO:0000313" key="7">
    <source>
        <dbReference type="EMBL" id="GAD59731.1"/>
    </source>
</evidence>
<dbReference type="GO" id="GO:0048038">
    <property type="term" value="F:quinone binding"/>
    <property type="evidence" value="ECO:0007669"/>
    <property type="project" value="UniProtKB-KW"/>
</dbReference>